<evidence type="ECO:0000256" key="1">
    <source>
        <dbReference type="ARBA" id="ARBA00004141"/>
    </source>
</evidence>
<evidence type="ECO:0000256" key="3">
    <source>
        <dbReference type="ARBA" id="ARBA00022692"/>
    </source>
</evidence>
<evidence type="ECO:0008006" key="16">
    <source>
        <dbReference type="Google" id="ProtNLM"/>
    </source>
</evidence>
<evidence type="ECO:0000256" key="2">
    <source>
        <dbReference type="ARBA" id="ARBA00006337"/>
    </source>
</evidence>
<evidence type="ECO:0000256" key="10">
    <source>
        <dbReference type="SAM" id="MobiDB-lite"/>
    </source>
</evidence>
<evidence type="ECO:0000256" key="11">
    <source>
        <dbReference type="SAM" id="Phobius"/>
    </source>
</evidence>
<dbReference type="InterPro" id="IPR016169">
    <property type="entry name" value="FAD-bd_PCMH_sub2"/>
</dbReference>
<feature type="domain" description="CBS" evidence="12">
    <location>
        <begin position="283"/>
        <end position="340"/>
    </location>
</feature>
<feature type="domain" description="CBS" evidence="12">
    <location>
        <begin position="211"/>
        <end position="273"/>
    </location>
</feature>
<keyword evidence="4" id="KW-0677">Repeat</keyword>
<sequence length="453" mass="51148">MVIFTAFIIIDFIFFSFGSAIQNSNSTNLEKSMEEGDTKAGKILRIINRPGKFVNTIQIVSNFIGFITGCFIIGDLSKTLYRIFNIQTSILEIIIRLAIIVAMVAITVSFGIVIPKRLALKEPERWAYRMVGAVSLLMFFITPVIFIVNTLSFVILKILGIDMDKHEDNVTEEDIMSMVNEGHEQGILDSGEAKMITNIFELNDKDASDVMTHRKNLVCIDGESSLKEAVDFMLNEGSNSRYPVYKEDIDDITGILNMKDALIYANKSSGRYSHMSVSSIPKLLRPVHFIPETRNLDTLFKEMQSKKTHMVVVVDEYGQTAGLVTMEDILEEIVGNIMDEYDVDEEMIIKNKDGSFNIQGMADLDDVAEALGIEFAEEEEENFDTLNGLIISKLDRIPADGEKFHVDMHGCRFSAVRVENKMIHSLKVEKLKAEGEDMDERPGKEVKKQYKNE</sequence>
<keyword evidence="5 9" id="KW-1133">Transmembrane helix</keyword>
<dbReference type="SUPFAM" id="SSF54631">
    <property type="entry name" value="CBS-domain pair"/>
    <property type="match status" value="1"/>
</dbReference>
<dbReference type="eggNOG" id="COG1253">
    <property type="taxonomic scope" value="Bacteria"/>
</dbReference>
<dbReference type="InterPro" id="IPR044751">
    <property type="entry name" value="Ion_transp-like_CBS"/>
</dbReference>
<feature type="transmembrane region" description="Helical" evidence="11">
    <location>
        <begin position="126"/>
        <end position="156"/>
    </location>
</feature>
<keyword evidence="7 9" id="KW-0472">Membrane</keyword>
<protein>
    <recommendedName>
        <fullName evidence="16">CBS domain-containing protein</fullName>
    </recommendedName>
</protein>
<comment type="subcellular location">
    <subcellularLocation>
        <location evidence="1">Membrane</location>
        <topology evidence="1">Multi-pass membrane protein</topology>
    </subcellularLocation>
</comment>
<evidence type="ECO:0000256" key="5">
    <source>
        <dbReference type="ARBA" id="ARBA00022989"/>
    </source>
</evidence>
<dbReference type="CDD" id="cd04590">
    <property type="entry name" value="CBS_pair_CorC_HlyC_assoc"/>
    <property type="match status" value="1"/>
</dbReference>
<feature type="transmembrane region" description="Helical" evidence="11">
    <location>
        <begin position="59"/>
        <end position="81"/>
    </location>
</feature>
<dbReference type="InterPro" id="IPR036318">
    <property type="entry name" value="FAD-bd_PCMH-like_sf"/>
</dbReference>
<feature type="domain" description="CNNM transmembrane" evidence="13">
    <location>
        <begin position="1"/>
        <end position="192"/>
    </location>
</feature>
<evidence type="ECO:0000256" key="6">
    <source>
        <dbReference type="ARBA" id="ARBA00023122"/>
    </source>
</evidence>
<evidence type="ECO:0000256" key="9">
    <source>
        <dbReference type="PROSITE-ProRule" id="PRU01193"/>
    </source>
</evidence>
<dbReference type="Gene3D" id="3.30.465.10">
    <property type="match status" value="1"/>
</dbReference>
<feature type="region of interest" description="Disordered" evidence="10">
    <location>
        <begin position="433"/>
        <end position="453"/>
    </location>
</feature>
<dbReference type="Pfam" id="PF03471">
    <property type="entry name" value="CorC_HlyC"/>
    <property type="match status" value="1"/>
</dbReference>
<dbReference type="STRING" id="679200.HMPREF9333_00833"/>
<evidence type="ECO:0000313" key="14">
    <source>
        <dbReference type="EMBL" id="EHI56051.1"/>
    </source>
</evidence>
<dbReference type="PATRIC" id="fig|679200.3.peg.879"/>
<comment type="caution">
    <text evidence="14">The sequence shown here is derived from an EMBL/GenBank/DDBJ whole genome shotgun (WGS) entry which is preliminary data.</text>
</comment>
<dbReference type="SMART" id="SM01091">
    <property type="entry name" value="CorC_HlyC"/>
    <property type="match status" value="1"/>
</dbReference>
<dbReference type="FunFam" id="3.10.580.10:FF:000002">
    <property type="entry name" value="Magnesium/cobalt efflux protein CorC"/>
    <property type="match status" value="1"/>
</dbReference>
<dbReference type="PROSITE" id="PS51846">
    <property type="entry name" value="CNNM"/>
    <property type="match status" value="1"/>
</dbReference>
<dbReference type="SUPFAM" id="SSF56176">
    <property type="entry name" value="FAD-binding/transporter-associated domain-like"/>
    <property type="match status" value="1"/>
</dbReference>
<keyword evidence="15" id="KW-1185">Reference proteome</keyword>
<dbReference type="PANTHER" id="PTHR22777:SF17">
    <property type="entry name" value="UPF0053 PROTEIN SLL0260"/>
    <property type="match status" value="1"/>
</dbReference>
<dbReference type="Pfam" id="PF00571">
    <property type="entry name" value="CBS"/>
    <property type="match status" value="2"/>
</dbReference>
<dbReference type="PANTHER" id="PTHR22777">
    <property type="entry name" value="HEMOLYSIN-RELATED"/>
    <property type="match status" value="1"/>
</dbReference>
<dbReference type="Pfam" id="PF01595">
    <property type="entry name" value="CNNM"/>
    <property type="match status" value="1"/>
</dbReference>
<evidence type="ECO:0000259" key="13">
    <source>
        <dbReference type="PROSITE" id="PS51846"/>
    </source>
</evidence>
<dbReference type="Gene3D" id="3.10.580.10">
    <property type="entry name" value="CBS-domain"/>
    <property type="match status" value="1"/>
</dbReference>
<dbReference type="Proteomes" id="UP000003011">
    <property type="component" value="Unassembled WGS sequence"/>
</dbReference>
<dbReference type="AlphaFoldDB" id="G5GGZ3"/>
<dbReference type="InterPro" id="IPR002550">
    <property type="entry name" value="CNNM"/>
</dbReference>
<accession>G5GGZ3</accession>
<organism evidence="14 15">
    <name type="scientific">Johnsonella ignava ATCC 51276</name>
    <dbReference type="NCBI Taxonomy" id="679200"/>
    <lineage>
        <taxon>Bacteria</taxon>
        <taxon>Bacillati</taxon>
        <taxon>Bacillota</taxon>
        <taxon>Clostridia</taxon>
        <taxon>Lachnospirales</taxon>
        <taxon>Lachnospiraceae</taxon>
        <taxon>Johnsonella</taxon>
    </lineage>
</organism>
<feature type="transmembrane region" description="Helical" evidence="11">
    <location>
        <begin position="93"/>
        <end position="114"/>
    </location>
</feature>
<proteinExistence type="inferred from homology"/>
<evidence type="ECO:0000313" key="15">
    <source>
        <dbReference type="Proteomes" id="UP000003011"/>
    </source>
</evidence>
<dbReference type="HOGENOM" id="CLU_015237_4_2_9"/>
<evidence type="ECO:0000256" key="8">
    <source>
        <dbReference type="PROSITE-ProRule" id="PRU00703"/>
    </source>
</evidence>
<dbReference type="InterPro" id="IPR005170">
    <property type="entry name" value="Transptr-assoc_dom"/>
</dbReference>
<dbReference type="GO" id="GO:0050660">
    <property type="term" value="F:flavin adenine dinucleotide binding"/>
    <property type="evidence" value="ECO:0007669"/>
    <property type="project" value="InterPro"/>
</dbReference>
<gene>
    <name evidence="14" type="ORF">HMPREF9333_00833</name>
</gene>
<evidence type="ECO:0000256" key="4">
    <source>
        <dbReference type="ARBA" id="ARBA00022737"/>
    </source>
</evidence>
<dbReference type="PROSITE" id="PS51371">
    <property type="entry name" value="CBS"/>
    <property type="match status" value="2"/>
</dbReference>
<dbReference type="InterPro" id="IPR046342">
    <property type="entry name" value="CBS_dom_sf"/>
</dbReference>
<dbReference type="EMBL" id="ACZL01000014">
    <property type="protein sequence ID" value="EHI56051.1"/>
    <property type="molecule type" value="Genomic_DNA"/>
</dbReference>
<comment type="similarity">
    <text evidence="2">Belongs to the UPF0053 family.</text>
</comment>
<dbReference type="GO" id="GO:0005886">
    <property type="term" value="C:plasma membrane"/>
    <property type="evidence" value="ECO:0007669"/>
    <property type="project" value="TreeGrafter"/>
</dbReference>
<name>G5GGZ3_9FIRM</name>
<evidence type="ECO:0000259" key="12">
    <source>
        <dbReference type="PROSITE" id="PS51371"/>
    </source>
</evidence>
<evidence type="ECO:0000256" key="7">
    <source>
        <dbReference type="ARBA" id="ARBA00023136"/>
    </source>
</evidence>
<reference evidence="14 15" key="1">
    <citation type="submission" date="2011-08" db="EMBL/GenBank/DDBJ databases">
        <title>The Genome Sequence of Johnsonella ignava ATCC 51276.</title>
        <authorList>
            <consortium name="The Broad Institute Genome Sequencing Platform"/>
            <person name="Earl A."/>
            <person name="Ward D."/>
            <person name="Feldgarden M."/>
            <person name="Gevers D."/>
            <person name="Izard J."/>
            <person name="Blanton J.M."/>
            <person name="Baranova O.V."/>
            <person name="Dewhirst F.E."/>
            <person name="Young S.K."/>
            <person name="Zeng Q."/>
            <person name="Gargeya S."/>
            <person name="Fitzgerald M."/>
            <person name="Haas B."/>
            <person name="Abouelleil A."/>
            <person name="Alvarado L."/>
            <person name="Arachchi H.M."/>
            <person name="Berlin A."/>
            <person name="Brown A."/>
            <person name="Chapman S.B."/>
            <person name="Chen Z."/>
            <person name="Dunbar C."/>
            <person name="Freedman E."/>
            <person name="Gearin G."/>
            <person name="Gellesch M."/>
            <person name="Goldberg J."/>
            <person name="Griggs A."/>
            <person name="Gujja S."/>
            <person name="Heiman D."/>
            <person name="Howarth C."/>
            <person name="Larson L."/>
            <person name="Lui A."/>
            <person name="MacDonald P.J.P."/>
            <person name="Montmayeur A."/>
            <person name="Murphy C."/>
            <person name="Neiman D."/>
            <person name="Pearson M."/>
            <person name="Priest M."/>
            <person name="Roberts A."/>
            <person name="Saif S."/>
            <person name="Shea T."/>
            <person name="Shenoy N."/>
            <person name="Sisk P."/>
            <person name="Stolte C."/>
            <person name="Sykes S."/>
            <person name="Wortman J."/>
            <person name="Nusbaum C."/>
            <person name="Birren B."/>
        </authorList>
    </citation>
    <scope>NUCLEOTIDE SEQUENCE [LARGE SCALE GENOMIC DNA]</scope>
    <source>
        <strain evidence="14 15">ATCC 51276</strain>
    </source>
</reference>
<dbReference type="InterPro" id="IPR000644">
    <property type="entry name" value="CBS_dom"/>
</dbReference>
<keyword evidence="3 9" id="KW-0812">Transmembrane</keyword>
<keyword evidence="6 8" id="KW-0129">CBS domain</keyword>